<dbReference type="InterPro" id="IPR000620">
    <property type="entry name" value="EamA_dom"/>
</dbReference>
<feature type="transmembrane region" description="Helical" evidence="5">
    <location>
        <begin position="184"/>
        <end position="205"/>
    </location>
</feature>
<gene>
    <name evidence="7" type="ORF">JL102_03995</name>
</gene>
<protein>
    <submittedName>
        <fullName evidence="7">DMT family transporter</fullName>
    </submittedName>
</protein>
<name>A0A937F792_9BACT</name>
<proteinExistence type="predicted"/>
<feature type="transmembrane region" description="Helical" evidence="5">
    <location>
        <begin position="151"/>
        <end position="172"/>
    </location>
</feature>
<dbReference type="Pfam" id="PF00892">
    <property type="entry name" value="EamA"/>
    <property type="match status" value="2"/>
</dbReference>
<keyword evidence="4 5" id="KW-0472">Membrane</keyword>
<feature type="transmembrane region" description="Helical" evidence="5">
    <location>
        <begin position="70"/>
        <end position="88"/>
    </location>
</feature>
<evidence type="ECO:0000313" key="7">
    <source>
        <dbReference type="EMBL" id="MBL3655278.1"/>
    </source>
</evidence>
<feature type="transmembrane region" description="Helical" evidence="5">
    <location>
        <begin position="126"/>
        <end position="145"/>
    </location>
</feature>
<feature type="transmembrane region" description="Helical" evidence="5">
    <location>
        <begin position="217"/>
        <end position="239"/>
    </location>
</feature>
<evidence type="ECO:0000259" key="6">
    <source>
        <dbReference type="Pfam" id="PF00892"/>
    </source>
</evidence>
<keyword evidence="8" id="KW-1185">Reference proteome</keyword>
<evidence type="ECO:0000256" key="1">
    <source>
        <dbReference type="ARBA" id="ARBA00004141"/>
    </source>
</evidence>
<feature type="domain" description="EamA" evidence="6">
    <location>
        <begin position="153"/>
        <end position="288"/>
    </location>
</feature>
<dbReference type="PANTHER" id="PTHR32322">
    <property type="entry name" value="INNER MEMBRANE TRANSPORTER"/>
    <property type="match status" value="1"/>
</dbReference>
<feature type="transmembrane region" description="Helical" evidence="5">
    <location>
        <begin position="272"/>
        <end position="289"/>
    </location>
</feature>
<evidence type="ECO:0000256" key="4">
    <source>
        <dbReference type="ARBA" id="ARBA00023136"/>
    </source>
</evidence>
<evidence type="ECO:0000256" key="3">
    <source>
        <dbReference type="ARBA" id="ARBA00022989"/>
    </source>
</evidence>
<keyword evidence="3 5" id="KW-1133">Transmembrane helix</keyword>
<feature type="transmembrane region" description="Helical" evidence="5">
    <location>
        <begin position="94"/>
        <end position="114"/>
    </location>
</feature>
<accession>A0A937F792</accession>
<comment type="subcellular location">
    <subcellularLocation>
        <location evidence="1">Membrane</location>
        <topology evidence="1">Multi-pass membrane protein</topology>
    </subcellularLocation>
</comment>
<dbReference type="AlphaFoldDB" id="A0A937F792"/>
<feature type="transmembrane region" description="Helical" evidence="5">
    <location>
        <begin position="246"/>
        <end position="266"/>
    </location>
</feature>
<evidence type="ECO:0000256" key="2">
    <source>
        <dbReference type="ARBA" id="ARBA00022692"/>
    </source>
</evidence>
<dbReference type="EMBL" id="JAESIY010000002">
    <property type="protein sequence ID" value="MBL3655278.1"/>
    <property type="molecule type" value="Genomic_DNA"/>
</dbReference>
<comment type="caution">
    <text evidence="7">The sequence shown here is derived from an EMBL/GenBank/DDBJ whole genome shotgun (WGS) entry which is preliminary data.</text>
</comment>
<organism evidence="7 8">
    <name type="scientific">Fulvivirga sediminis</name>
    <dbReference type="NCBI Taxonomy" id="2803949"/>
    <lineage>
        <taxon>Bacteria</taxon>
        <taxon>Pseudomonadati</taxon>
        <taxon>Bacteroidota</taxon>
        <taxon>Cytophagia</taxon>
        <taxon>Cytophagales</taxon>
        <taxon>Fulvivirgaceae</taxon>
        <taxon>Fulvivirga</taxon>
    </lineage>
</organism>
<dbReference type="PANTHER" id="PTHR32322:SF9">
    <property type="entry name" value="AMINO-ACID METABOLITE EFFLUX PUMP-RELATED"/>
    <property type="match status" value="1"/>
</dbReference>
<evidence type="ECO:0000313" key="8">
    <source>
        <dbReference type="Proteomes" id="UP000659388"/>
    </source>
</evidence>
<dbReference type="Proteomes" id="UP000659388">
    <property type="component" value="Unassembled WGS sequence"/>
</dbReference>
<keyword evidence="2 5" id="KW-0812">Transmembrane</keyword>
<sequence>MKASSKNLILLFVLASLWGPSFLFIKIAVKEMSPVHVATFRIFIAAIALNLFLQIAGTPFKKSLKFWRDITISGIFSLSLPFMLISWAETHIDSALASILNGLTPLFTIIMANFLIADDKMTKHKVIGTLLGFVGLLTLISPHFSSHMSSSFLGIIAVVLAAVSYGIGMVYSRMKLRNVPPLHAPAAQLLVASAYMLPLCISTVGLPHFRELSGSSISSILALALLGTAVAYVIFFKIIESASASYLSYVTYLIPIYGIALGVIFLKESISSESIIGALIILIGLMIANKTIKIPFKKKQLNNSSIKN</sequence>
<dbReference type="InterPro" id="IPR050638">
    <property type="entry name" value="AA-Vitamin_Transporters"/>
</dbReference>
<dbReference type="GO" id="GO:0016020">
    <property type="term" value="C:membrane"/>
    <property type="evidence" value="ECO:0007669"/>
    <property type="project" value="UniProtKB-SubCell"/>
</dbReference>
<evidence type="ECO:0000256" key="5">
    <source>
        <dbReference type="SAM" id="Phobius"/>
    </source>
</evidence>
<dbReference type="SUPFAM" id="SSF103481">
    <property type="entry name" value="Multidrug resistance efflux transporter EmrE"/>
    <property type="match status" value="2"/>
</dbReference>
<dbReference type="RefSeq" id="WP_202242843.1">
    <property type="nucleotide sequence ID" value="NZ_JAESIY010000002.1"/>
</dbReference>
<feature type="transmembrane region" description="Helical" evidence="5">
    <location>
        <begin position="39"/>
        <end position="58"/>
    </location>
</feature>
<feature type="domain" description="EamA" evidence="6">
    <location>
        <begin position="8"/>
        <end position="139"/>
    </location>
</feature>
<reference evidence="7" key="1">
    <citation type="submission" date="2021-01" db="EMBL/GenBank/DDBJ databases">
        <title>Fulvivirga kasyanovii gen. nov., sp nov., a novel member of the phylum Bacteroidetes isolated from seawater in a mussel farm.</title>
        <authorList>
            <person name="Zhao L.-H."/>
            <person name="Wang Z.-J."/>
        </authorList>
    </citation>
    <scope>NUCLEOTIDE SEQUENCE</scope>
    <source>
        <strain evidence="7">2943</strain>
    </source>
</reference>
<dbReference type="InterPro" id="IPR037185">
    <property type="entry name" value="EmrE-like"/>
</dbReference>